<evidence type="ECO:0000313" key="2">
    <source>
        <dbReference type="Proteomes" id="UP000474758"/>
    </source>
</evidence>
<organism evidence="1 2">
    <name type="scientific">Paragemmobacter kunshanensis</name>
    <dbReference type="NCBI Taxonomy" id="2583234"/>
    <lineage>
        <taxon>Bacteria</taxon>
        <taxon>Pseudomonadati</taxon>
        <taxon>Pseudomonadota</taxon>
        <taxon>Alphaproteobacteria</taxon>
        <taxon>Rhodobacterales</taxon>
        <taxon>Paracoccaceae</taxon>
        <taxon>Paragemmobacter</taxon>
    </lineage>
</organism>
<evidence type="ECO:0000313" key="1">
    <source>
        <dbReference type="EMBL" id="NGQ89264.1"/>
    </source>
</evidence>
<comment type="caution">
    <text evidence="1">The sequence shown here is derived from an EMBL/GenBank/DDBJ whole genome shotgun (WGS) entry which is preliminary data.</text>
</comment>
<dbReference type="RefSeq" id="WP_165046376.1">
    <property type="nucleotide sequence ID" value="NZ_JAALFE010000001.1"/>
</dbReference>
<protein>
    <submittedName>
        <fullName evidence="1">Uncharacterized protein</fullName>
    </submittedName>
</protein>
<name>A0A6M1TVL3_9RHOB</name>
<dbReference type="Proteomes" id="UP000474758">
    <property type="component" value="Unassembled WGS sequence"/>
</dbReference>
<dbReference type="InterPro" id="IPR013324">
    <property type="entry name" value="RNA_pol_sigma_r3/r4-like"/>
</dbReference>
<gene>
    <name evidence="1" type="ORF">G5V65_00025</name>
</gene>
<keyword evidence="2" id="KW-1185">Reference proteome</keyword>
<proteinExistence type="predicted"/>
<dbReference type="AlphaFoldDB" id="A0A6M1TVL3"/>
<reference evidence="1 2" key="1">
    <citation type="submission" date="2020-02" db="EMBL/GenBank/DDBJ databases">
        <title>Rhodobacter translucens sp. nov., a novel bacterium isolated from activated sludge.</title>
        <authorList>
            <person name="Liu J."/>
        </authorList>
    </citation>
    <scope>NUCLEOTIDE SEQUENCE [LARGE SCALE GENOMIC DNA]</scope>
    <source>
        <strain evidence="1 2">HX-7-19</strain>
    </source>
</reference>
<accession>A0A6M1TVL3</accession>
<sequence>MAVRNNVWSDEDILEVLDLHERHGMTASEIARRKGASRSAICGLIYRANFDTDRAEAGSTVAKPENMDGGMPACWWKKRRRAA</sequence>
<dbReference type="EMBL" id="JAALFE010000001">
    <property type="protein sequence ID" value="NGQ89264.1"/>
    <property type="molecule type" value="Genomic_DNA"/>
</dbReference>
<dbReference type="SUPFAM" id="SSF88659">
    <property type="entry name" value="Sigma3 and sigma4 domains of RNA polymerase sigma factors"/>
    <property type="match status" value="1"/>
</dbReference>